<feature type="domain" description="HTH lysR-type" evidence="5">
    <location>
        <begin position="30"/>
        <end position="87"/>
    </location>
</feature>
<name>A0A1H1JLW4_9BURK</name>
<keyword evidence="7" id="KW-1185">Reference proteome</keyword>
<dbReference type="PANTHER" id="PTHR30419:SF30">
    <property type="entry name" value="LYSR FAMILY TRANSCRIPTIONAL REGULATOR"/>
    <property type="match status" value="1"/>
</dbReference>
<evidence type="ECO:0000313" key="6">
    <source>
        <dbReference type="EMBL" id="SDR50900.1"/>
    </source>
</evidence>
<dbReference type="GO" id="GO:0003700">
    <property type="term" value="F:DNA-binding transcription factor activity"/>
    <property type="evidence" value="ECO:0007669"/>
    <property type="project" value="InterPro"/>
</dbReference>
<evidence type="ECO:0000313" key="7">
    <source>
        <dbReference type="Proteomes" id="UP000199365"/>
    </source>
</evidence>
<dbReference type="InterPro" id="IPR036390">
    <property type="entry name" value="WH_DNA-bd_sf"/>
</dbReference>
<dbReference type="SUPFAM" id="SSF46785">
    <property type="entry name" value="Winged helix' DNA-binding domain"/>
    <property type="match status" value="1"/>
</dbReference>
<dbReference type="GO" id="GO:0003677">
    <property type="term" value="F:DNA binding"/>
    <property type="evidence" value="ECO:0007669"/>
    <property type="project" value="UniProtKB-KW"/>
</dbReference>
<dbReference type="PROSITE" id="PS50931">
    <property type="entry name" value="HTH_LYSR"/>
    <property type="match status" value="1"/>
</dbReference>
<sequence length="333" mass="36576">MVNRCGASKKSRSDYHDHFYRSANPVAMALTISQLRAFTAVAEHGSIRAASRALGIAQSSITQQLQNLESMLGATLFTRTNRGIALTALGQRLLQRAGAILGECERAEEDVRQLRGDYVGEVTFGMTTEPLVDAFAPVLMEFRARFERVAVHLRTGTSRMMISWIREGTLDFAVALVSKQTDTADLSVTPLYPSDPVIVCRRGHPKARAKSLAELVDCTWVTTRSPNLTEEPHVNRLSHLFDSYGLPPPKIVATVEGLYETLHLVAATDCLSLESSVIAKRGPFADVLTTIPVRERALQQNVCLLQRAAIPLTPAAQEFATMMASYTRAVRAH</sequence>
<keyword evidence="4" id="KW-0804">Transcription</keyword>
<proteinExistence type="inferred from homology"/>
<keyword evidence="2" id="KW-0805">Transcription regulation</keyword>
<evidence type="ECO:0000256" key="3">
    <source>
        <dbReference type="ARBA" id="ARBA00023125"/>
    </source>
</evidence>
<dbReference type="SUPFAM" id="SSF53850">
    <property type="entry name" value="Periplasmic binding protein-like II"/>
    <property type="match status" value="1"/>
</dbReference>
<evidence type="ECO:0000256" key="2">
    <source>
        <dbReference type="ARBA" id="ARBA00023015"/>
    </source>
</evidence>
<dbReference type="Proteomes" id="UP000199365">
    <property type="component" value="Unassembled WGS sequence"/>
</dbReference>
<dbReference type="STRING" id="157910.SAMN05445850_5157"/>
<organism evidence="6 7">
    <name type="scientific">Paraburkholderia tuberum</name>
    <dbReference type="NCBI Taxonomy" id="157910"/>
    <lineage>
        <taxon>Bacteria</taxon>
        <taxon>Pseudomonadati</taxon>
        <taxon>Pseudomonadota</taxon>
        <taxon>Betaproteobacteria</taxon>
        <taxon>Burkholderiales</taxon>
        <taxon>Burkholderiaceae</taxon>
        <taxon>Paraburkholderia</taxon>
    </lineage>
</organism>
<dbReference type="PANTHER" id="PTHR30419">
    <property type="entry name" value="HTH-TYPE TRANSCRIPTIONAL REGULATOR YBHD"/>
    <property type="match status" value="1"/>
</dbReference>
<dbReference type="GO" id="GO:0005829">
    <property type="term" value="C:cytosol"/>
    <property type="evidence" value="ECO:0007669"/>
    <property type="project" value="TreeGrafter"/>
</dbReference>
<dbReference type="Gene3D" id="3.40.190.290">
    <property type="match status" value="1"/>
</dbReference>
<comment type="similarity">
    <text evidence="1">Belongs to the LysR transcriptional regulatory family.</text>
</comment>
<dbReference type="Gene3D" id="1.10.10.10">
    <property type="entry name" value="Winged helix-like DNA-binding domain superfamily/Winged helix DNA-binding domain"/>
    <property type="match status" value="1"/>
</dbReference>
<dbReference type="FunFam" id="1.10.10.10:FF:000001">
    <property type="entry name" value="LysR family transcriptional regulator"/>
    <property type="match status" value="1"/>
</dbReference>
<evidence type="ECO:0000259" key="5">
    <source>
        <dbReference type="PROSITE" id="PS50931"/>
    </source>
</evidence>
<accession>A0A1H1JLW4</accession>
<dbReference type="InterPro" id="IPR050950">
    <property type="entry name" value="HTH-type_LysR_regulators"/>
</dbReference>
<dbReference type="EMBL" id="FNKX01000002">
    <property type="protein sequence ID" value="SDR50900.1"/>
    <property type="molecule type" value="Genomic_DNA"/>
</dbReference>
<dbReference type="InterPro" id="IPR005119">
    <property type="entry name" value="LysR_subst-bd"/>
</dbReference>
<dbReference type="InterPro" id="IPR000847">
    <property type="entry name" value="LysR_HTH_N"/>
</dbReference>
<gene>
    <name evidence="6" type="ORF">SAMN05445850_5157</name>
</gene>
<dbReference type="Pfam" id="PF03466">
    <property type="entry name" value="LysR_substrate"/>
    <property type="match status" value="1"/>
</dbReference>
<dbReference type="PRINTS" id="PR00039">
    <property type="entry name" value="HTHLYSR"/>
</dbReference>
<evidence type="ECO:0000256" key="4">
    <source>
        <dbReference type="ARBA" id="ARBA00023163"/>
    </source>
</evidence>
<evidence type="ECO:0000256" key="1">
    <source>
        <dbReference type="ARBA" id="ARBA00009437"/>
    </source>
</evidence>
<dbReference type="Pfam" id="PF00126">
    <property type="entry name" value="HTH_1"/>
    <property type="match status" value="1"/>
</dbReference>
<reference evidence="7" key="1">
    <citation type="submission" date="2016-10" db="EMBL/GenBank/DDBJ databases">
        <authorList>
            <person name="Varghese N."/>
            <person name="Submissions S."/>
        </authorList>
    </citation>
    <scope>NUCLEOTIDE SEQUENCE [LARGE SCALE GENOMIC DNA]</scope>
    <source>
        <strain evidence="7">DUS833</strain>
    </source>
</reference>
<keyword evidence="3" id="KW-0238">DNA-binding</keyword>
<protein>
    <submittedName>
        <fullName evidence="6">Transcriptional regulator, LysR family</fullName>
    </submittedName>
</protein>
<dbReference type="AlphaFoldDB" id="A0A1H1JLW4"/>
<dbReference type="InterPro" id="IPR036388">
    <property type="entry name" value="WH-like_DNA-bd_sf"/>
</dbReference>